<gene>
    <name evidence="2" type="ORF">NE237_024976</name>
</gene>
<dbReference type="EMBL" id="JAMYWD010000010">
    <property type="protein sequence ID" value="KAJ4957865.1"/>
    <property type="molecule type" value="Genomic_DNA"/>
</dbReference>
<reference evidence="2" key="1">
    <citation type="journal article" date="2023" name="Plant J.">
        <title>The genome of the king protea, Protea cynaroides.</title>
        <authorList>
            <person name="Chang J."/>
            <person name="Duong T.A."/>
            <person name="Schoeman C."/>
            <person name="Ma X."/>
            <person name="Roodt D."/>
            <person name="Barker N."/>
            <person name="Li Z."/>
            <person name="Van de Peer Y."/>
            <person name="Mizrachi E."/>
        </authorList>
    </citation>
    <scope>NUCLEOTIDE SEQUENCE</scope>
    <source>
        <tissue evidence="2">Young leaves</tissue>
    </source>
</reference>
<comment type="caution">
    <text evidence="2">The sequence shown here is derived from an EMBL/GenBank/DDBJ whole genome shotgun (WGS) entry which is preliminary data.</text>
</comment>
<dbReference type="PANTHER" id="PTHR46371">
    <property type="entry name" value="OS04G0464100 PROTEIN"/>
    <property type="match status" value="1"/>
</dbReference>
<keyword evidence="3" id="KW-1185">Reference proteome</keyword>
<accession>A0A9Q0H4C7</accession>
<evidence type="ECO:0000313" key="3">
    <source>
        <dbReference type="Proteomes" id="UP001141806"/>
    </source>
</evidence>
<dbReference type="Proteomes" id="UP001141806">
    <property type="component" value="Unassembled WGS sequence"/>
</dbReference>
<feature type="compositionally biased region" description="Basic and acidic residues" evidence="1">
    <location>
        <begin position="171"/>
        <end position="188"/>
    </location>
</feature>
<dbReference type="OrthoDB" id="692882at2759"/>
<evidence type="ECO:0000256" key="1">
    <source>
        <dbReference type="SAM" id="MobiDB-lite"/>
    </source>
</evidence>
<dbReference type="Gene3D" id="3.30.70.100">
    <property type="match status" value="2"/>
</dbReference>
<protein>
    <submittedName>
        <fullName evidence="2">Uncharacterized protein</fullName>
    </submittedName>
</protein>
<name>A0A9Q0H4C7_9MAGN</name>
<sequence>MKVEAVIKVRMNDAKSRAKAMQIVVGIQGVEAVSLQGEDKDQLLVKEEKASDLLRRSTTMTKKKIVIKISMNGKKTFPKRILNRLPQKMVINISMNRVFLFIFGKNMNRLILQPIAPNIAVRQPGVESVAFQGEEKDQLVVVGGEDTDPVVLTRLLRKTMGRAELIAVGPPDEKKKEEKKEEKKETKSEVVMQPINRPTIYQGVPPYYTVEALNYNRQPLCTIM</sequence>
<dbReference type="InterPro" id="IPR044296">
    <property type="entry name" value="HIPP46"/>
</dbReference>
<proteinExistence type="predicted"/>
<evidence type="ECO:0000313" key="2">
    <source>
        <dbReference type="EMBL" id="KAJ4957865.1"/>
    </source>
</evidence>
<feature type="region of interest" description="Disordered" evidence="1">
    <location>
        <begin position="170"/>
        <end position="191"/>
    </location>
</feature>
<organism evidence="2 3">
    <name type="scientific">Protea cynaroides</name>
    <dbReference type="NCBI Taxonomy" id="273540"/>
    <lineage>
        <taxon>Eukaryota</taxon>
        <taxon>Viridiplantae</taxon>
        <taxon>Streptophyta</taxon>
        <taxon>Embryophyta</taxon>
        <taxon>Tracheophyta</taxon>
        <taxon>Spermatophyta</taxon>
        <taxon>Magnoliopsida</taxon>
        <taxon>Proteales</taxon>
        <taxon>Proteaceae</taxon>
        <taxon>Protea</taxon>
    </lineage>
</organism>
<dbReference type="AlphaFoldDB" id="A0A9Q0H4C7"/>